<comment type="caution">
    <text evidence="9">The sequence shown here is derived from an EMBL/GenBank/DDBJ whole genome shotgun (WGS) entry which is preliminary data.</text>
</comment>
<feature type="domain" description="PAC" evidence="8">
    <location>
        <begin position="202"/>
        <end position="254"/>
    </location>
</feature>
<dbReference type="SMART" id="SM00086">
    <property type="entry name" value="PAC"/>
    <property type="match status" value="2"/>
</dbReference>
<dbReference type="InterPro" id="IPR035965">
    <property type="entry name" value="PAS-like_dom_sf"/>
</dbReference>
<dbReference type="EMBL" id="VLPK01000002">
    <property type="protein sequence ID" value="TSJ40773.1"/>
    <property type="molecule type" value="Genomic_DNA"/>
</dbReference>
<feature type="domain" description="PAS" evidence="7">
    <location>
        <begin position="128"/>
        <end position="198"/>
    </location>
</feature>
<dbReference type="PRINTS" id="PR00344">
    <property type="entry name" value="BCTRLSENSOR"/>
</dbReference>
<evidence type="ECO:0000313" key="9">
    <source>
        <dbReference type="EMBL" id="TSJ40773.1"/>
    </source>
</evidence>
<dbReference type="InterPro" id="IPR005467">
    <property type="entry name" value="His_kinase_dom"/>
</dbReference>
<evidence type="ECO:0000256" key="1">
    <source>
        <dbReference type="ARBA" id="ARBA00000085"/>
    </source>
</evidence>
<evidence type="ECO:0000256" key="5">
    <source>
        <dbReference type="ARBA" id="ARBA00022777"/>
    </source>
</evidence>
<protein>
    <recommendedName>
        <fullName evidence="2">histidine kinase</fullName>
        <ecNumber evidence="2">2.7.13.3</ecNumber>
    </recommendedName>
</protein>
<dbReference type="EC" id="2.7.13.3" evidence="2"/>
<dbReference type="Pfam" id="PF08447">
    <property type="entry name" value="PAS_3"/>
    <property type="match status" value="1"/>
</dbReference>
<evidence type="ECO:0000256" key="2">
    <source>
        <dbReference type="ARBA" id="ARBA00012438"/>
    </source>
</evidence>
<keyword evidence="3" id="KW-0597">Phosphoprotein</keyword>
<dbReference type="SMART" id="SM00091">
    <property type="entry name" value="PAS"/>
    <property type="match status" value="1"/>
</dbReference>
<dbReference type="PROSITE" id="PS50109">
    <property type="entry name" value="HIS_KIN"/>
    <property type="match status" value="1"/>
</dbReference>
<dbReference type="Pfam" id="PF02518">
    <property type="entry name" value="HATPase_c"/>
    <property type="match status" value="1"/>
</dbReference>
<dbReference type="AlphaFoldDB" id="A0A556MLL1"/>
<evidence type="ECO:0000256" key="3">
    <source>
        <dbReference type="ARBA" id="ARBA00022553"/>
    </source>
</evidence>
<keyword evidence="10" id="KW-1185">Reference proteome</keyword>
<dbReference type="InterPro" id="IPR013655">
    <property type="entry name" value="PAS_fold_3"/>
</dbReference>
<dbReference type="InterPro" id="IPR000700">
    <property type="entry name" value="PAS-assoc_C"/>
</dbReference>
<feature type="domain" description="Histidine kinase" evidence="6">
    <location>
        <begin position="272"/>
        <end position="482"/>
    </location>
</feature>
<comment type="catalytic activity">
    <reaction evidence="1">
        <text>ATP + protein L-histidine = ADP + protein N-phospho-L-histidine.</text>
        <dbReference type="EC" id="2.7.13.3"/>
    </reaction>
</comment>
<dbReference type="Gene3D" id="3.30.565.10">
    <property type="entry name" value="Histidine kinase-like ATPase, C-terminal domain"/>
    <property type="match status" value="1"/>
</dbReference>
<dbReference type="PROSITE" id="PS50113">
    <property type="entry name" value="PAC"/>
    <property type="match status" value="1"/>
</dbReference>
<dbReference type="InterPro" id="IPR001610">
    <property type="entry name" value="PAC"/>
</dbReference>
<evidence type="ECO:0000313" key="10">
    <source>
        <dbReference type="Proteomes" id="UP000318733"/>
    </source>
</evidence>
<dbReference type="NCBIfam" id="TIGR00229">
    <property type="entry name" value="sensory_box"/>
    <property type="match status" value="1"/>
</dbReference>
<dbReference type="InterPro" id="IPR052162">
    <property type="entry name" value="Sensor_kinase/Photoreceptor"/>
</dbReference>
<dbReference type="InterPro" id="IPR003594">
    <property type="entry name" value="HATPase_dom"/>
</dbReference>
<name>A0A556MLL1_9SPHI</name>
<accession>A0A556MLL1</accession>
<dbReference type="PROSITE" id="PS50112">
    <property type="entry name" value="PAS"/>
    <property type="match status" value="1"/>
</dbReference>
<dbReference type="GO" id="GO:0004673">
    <property type="term" value="F:protein histidine kinase activity"/>
    <property type="evidence" value="ECO:0007669"/>
    <property type="project" value="UniProtKB-EC"/>
</dbReference>
<dbReference type="InterPro" id="IPR036890">
    <property type="entry name" value="HATPase_C_sf"/>
</dbReference>
<dbReference type="InterPro" id="IPR004358">
    <property type="entry name" value="Sig_transdc_His_kin-like_C"/>
</dbReference>
<sequence length="482" mass="54787">MQTKLELYRKVTPLAGLGIWERNLVTGEVYWNTVVRQIYAVPEDFNMSLDNSLAFYHNKAAIENLLETAAKTGDPQIGQLQITAQDGRQKWVKIRVQAEFEEERCIAIYGTLEEITEQVALFHRMAEQEAQFHQAFEFAPIGMALVSLKGQWMRVNPKISEMLGYSAPELFALSFQQITHPDDLQSDLDQMQQLVNGNIGSYQMDKRYFHKDGSVIWALLYVSLVRDQNGSPLYFVSQLKDITERKHMEFERVKTLEIITAQNSRLLNFAHIVSHNLRSHGSNIQLITQLLEEETDPAEKEQLTNLLKVNARNLQETLADLNNVVDVQSSGKQTIKSLNLYDQVFKIAEVMELPLQQVDGTLVNEVDKDLWFDYDQAYLDSILLNLLTNAIKYRDPERPLLVTLKARQEGRKIILTVSDNGLGIDMTRYGDQLFGMYNTFHGNGDARGIGLFLIKSQVEVMGGHISASSSPGAGMTFTLEFN</sequence>
<evidence type="ECO:0000259" key="7">
    <source>
        <dbReference type="PROSITE" id="PS50112"/>
    </source>
</evidence>
<dbReference type="SUPFAM" id="SSF55785">
    <property type="entry name" value="PYP-like sensor domain (PAS domain)"/>
    <property type="match status" value="2"/>
</dbReference>
<evidence type="ECO:0000259" key="6">
    <source>
        <dbReference type="PROSITE" id="PS50109"/>
    </source>
</evidence>
<evidence type="ECO:0000256" key="4">
    <source>
        <dbReference type="ARBA" id="ARBA00022679"/>
    </source>
</evidence>
<proteinExistence type="predicted"/>
<dbReference type="RefSeq" id="WP_144248811.1">
    <property type="nucleotide sequence ID" value="NZ_VLPK01000002.1"/>
</dbReference>
<dbReference type="Proteomes" id="UP000318733">
    <property type="component" value="Unassembled WGS sequence"/>
</dbReference>
<keyword evidence="5" id="KW-0418">Kinase</keyword>
<dbReference type="SUPFAM" id="SSF55874">
    <property type="entry name" value="ATPase domain of HSP90 chaperone/DNA topoisomerase II/histidine kinase"/>
    <property type="match status" value="1"/>
</dbReference>
<organism evidence="9 10">
    <name type="scientific">Mucilaginibacter corticis</name>
    <dbReference type="NCBI Taxonomy" id="2597670"/>
    <lineage>
        <taxon>Bacteria</taxon>
        <taxon>Pseudomonadati</taxon>
        <taxon>Bacteroidota</taxon>
        <taxon>Sphingobacteriia</taxon>
        <taxon>Sphingobacteriales</taxon>
        <taxon>Sphingobacteriaceae</taxon>
        <taxon>Mucilaginibacter</taxon>
    </lineage>
</organism>
<dbReference type="PANTHER" id="PTHR43304">
    <property type="entry name" value="PHYTOCHROME-LIKE PROTEIN CPH1"/>
    <property type="match status" value="1"/>
</dbReference>
<dbReference type="OrthoDB" id="1522284at2"/>
<dbReference type="SMART" id="SM00387">
    <property type="entry name" value="HATPase_c"/>
    <property type="match status" value="1"/>
</dbReference>
<reference evidence="9 10" key="1">
    <citation type="submission" date="2019-07" db="EMBL/GenBank/DDBJ databases">
        <authorList>
            <person name="Huq M.A."/>
        </authorList>
    </citation>
    <scope>NUCLEOTIDE SEQUENCE [LARGE SCALE GENOMIC DNA]</scope>
    <source>
        <strain evidence="9 10">MAH-19</strain>
    </source>
</reference>
<dbReference type="CDD" id="cd00130">
    <property type="entry name" value="PAS"/>
    <property type="match status" value="1"/>
</dbReference>
<dbReference type="InterPro" id="IPR000014">
    <property type="entry name" value="PAS"/>
</dbReference>
<keyword evidence="4" id="KW-0808">Transferase</keyword>
<dbReference type="Gene3D" id="3.30.450.20">
    <property type="entry name" value="PAS domain"/>
    <property type="match status" value="2"/>
</dbReference>
<evidence type="ECO:0000259" key="8">
    <source>
        <dbReference type="PROSITE" id="PS50113"/>
    </source>
</evidence>
<gene>
    <name evidence="9" type="ORF">FO440_13605</name>
</gene>
<dbReference type="PANTHER" id="PTHR43304:SF1">
    <property type="entry name" value="PAC DOMAIN-CONTAINING PROTEIN"/>
    <property type="match status" value="1"/>
</dbReference>